<name>A0A2Z7BAY6_9LAMI</name>
<proteinExistence type="predicted"/>
<dbReference type="Proteomes" id="UP000250235">
    <property type="component" value="Unassembled WGS sequence"/>
</dbReference>
<accession>A0A2Z7BAY6</accession>
<protein>
    <submittedName>
        <fullName evidence="2">Exopolygalacturonase</fullName>
    </submittedName>
</protein>
<feature type="region of interest" description="Disordered" evidence="1">
    <location>
        <begin position="13"/>
        <end position="33"/>
    </location>
</feature>
<sequence>MLDTMRQLRIDQIRKPGSDTTVGDPDHASRRGSGRTKINMWLETINMIIQNNSMTFIGCFKEYLAGTCAWLQPELQERRLFTVGGGRSVNQYLCDPQWFRDTANRGPTTIVAPESQFRTCPTDLYGPFNPYIPIRSTTIGKSRVAIDPIAMHTFWRSNSDIASVTRCVVPEKSNAIIGVVTTGFECLPPSCDGLTGSEDHGPMISPVDTPCGFEADCDDFPFDTLV</sequence>
<dbReference type="AlphaFoldDB" id="A0A2Z7BAY6"/>
<dbReference type="EMBL" id="KV007476">
    <property type="protein sequence ID" value="KZV31472.1"/>
    <property type="molecule type" value="Genomic_DNA"/>
</dbReference>
<evidence type="ECO:0000256" key="1">
    <source>
        <dbReference type="SAM" id="MobiDB-lite"/>
    </source>
</evidence>
<organism evidence="2 3">
    <name type="scientific">Dorcoceras hygrometricum</name>
    <dbReference type="NCBI Taxonomy" id="472368"/>
    <lineage>
        <taxon>Eukaryota</taxon>
        <taxon>Viridiplantae</taxon>
        <taxon>Streptophyta</taxon>
        <taxon>Embryophyta</taxon>
        <taxon>Tracheophyta</taxon>
        <taxon>Spermatophyta</taxon>
        <taxon>Magnoliopsida</taxon>
        <taxon>eudicotyledons</taxon>
        <taxon>Gunneridae</taxon>
        <taxon>Pentapetalae</taxon>
        <taxon>asterids</taxon>
        <taxon>lamiids</taxon>
        <taxon>Lamiales</taxon>
        <taxon>Gesneriaceae</taxon>
        <taxon>Didymocarpoideae</taxon>
        <taxon>Trichosporeae</taxon>
        <taxon>Loxocarpinae</taxon>
        <taxon>Dorcoceras</taxon>
    </lineage>
</organism>
<keyword evidence="3" id="KW-1185">Reference proteome</keyword>
<gene>
    <name evidence="2" type="ORF">F511_35929</name>
</gene>
<evidence type="ECO:0000313" key="2">
    <source>
        <dbReference type="EMBL" id="KZV31472.1"/>
    </source>
</evidence>
<evidence type="ECO:0000313" key="3">
    <source>
        <dbReference type="Proteomes" id="UP000250235"/>
    </source>
</evidence>
<reference evidence="2 3" key="1">
    <citation type="journal article" date="2015" name="Proc. Natl. Acad. Sci. U.S.A.">
        <title>The resurrection genome of Boea hygrometrica: A blueprint for survival of dehydration.</title>
        <authorList>
            <person name="Xiao L."/>
            <person name="Yang G."/>
            <person name="Zhang L."/>
            <person name="Yang X."/>
            <person name="Zhao S."/>
            <person name="Ji Z."/>
            <person name="Zhou Q."/>
            <person name="Hu M."/>
            <person name="Wang Y."/>
            <person name="Chen M."/>
            <person name="Xu Y."/>
            <person name="Jin H."/>
            <person name="Xiao X."/>
            <person name="Hu G."/>
            <person name="Bao F."/>
            <person name="Hu Y."/>
            <person name="Wan P."/>
            <person name="Li L."/>
            <person name="Deng X."/>
            <person name="Kuang T."/>
            <person name="Xiang C."/>
            <person name="Zhu J.K."/>
            <person name="Oliver M.J."/>
            <person name="He Y."/>
        </authorList>
    </citation>
    <scope>NUCLEOTIDE SEQUENCE [LARGE SCALE GENOMIC DNA]</scope>
    <source>
        <strain evidence="3">cv. XS01</strain>
    </source>
</reference>